<keyword evidence="6 10" id="KW-0472">Membrane</keyword>
<gene>
    <name evidence="13" type="ORF">HNP77_001918</name>
</gene>
<dbReference type="RefSeq" id="WP_184652963.1">
    <property type="nucleotide sequence ID" value="NZ_JACHFR010000003.1"/>
</dbReference>
<comment type="subcellular location">
    <subcellularLocation>
        <location evidence="1">Cell membrane</location>
        <topology evidence="1">Multi-pass membrane protein</topology>
    </subcellularLocation>
</comment>
<sequence>MKINSLKTKLAVLILGIVVVSNLVLGIIAYSMSNSTLEDSVEQTVTSVAENVANQVRLLNDREFHMLDVLANLSDIRDPSKSMEEKVALVQNAKKTDTNYENIAYYDINGMTITGDGEVADCSNREYFIHAISGEHYVSDPNVSPVNGKLLIFYAVPVYDAYSNSISGAIAAVFYGDTLSKLCSQITIGKDSHPFIINMKTGKTVGDADVQYVQKGQILKNDTTGEMNEAIVDAMNGNTSYRIFHEPLRNKTMLASYRPVGDNCDWAVFCMAPHEDFFSMIKTMMASMTSVIFVILVIAVIISMIIIAFTIKPLKLVETSITEIASGNADLTKRIEVTSHDEIGNVVKGFNSFTEKLQSIISNVKNSNFNLETVGTDMNASVEDTASSITQIISNIESMKKQIDTQNQSVNQTAGAVNEIASNIESLEHMIESQTTGVTQASAAVEEMIGNISSVNISVDKMANSFNELRANAQSGIDKQRDVNDRVEQIESQSDMLQEANVAIASIAEQTNLLAMNAAIEAAHAGESGKGFAVVADEIRKLSETSSVQSKTIGQQLNNIKDSINDVVTASSQASIAFEAVSRKLEETDALVMQIKSAMEEQNEGSRQITDALHNMNDSTVEVRNASSEMAEGNKLILKEVQLLQNAAMSMTQGMDEMSVGAKKINETGAALNGISNKMSESIRDIGSQIDQFKV</sequence>
<evidence type="ECO:0000313" key="13">
    <source>
        <dbReference type="EMBL" id="MBB5219536.1"/>
    </source>
</evidence>
<dbReference type="InterPro" id="IPR033479">
    <property type="entry name" value="dCache_1"/>
</dbReference>
<evidence type="ECO:0000256" key="8">
    <source>
        <dbReference type="ARBA" id="ARBA00029447"/>
    </source>
</evidence>
<accession>A0A840SI01</accession>
<dbReference type="CDD" id="cd12914">
    <property type="entry name" value="PDC1_DGC_like"/>
    <property type="match status" value="1"/>
</dbReference>
<keyword evidence="5 10" id="KW-1133">Transmembrane helix</keyword>
<feature type="domain" description="HAMP" evidence="12">
    <location>
        <begin position="308"/>
        <end position="362"/>
    </location>
</feature>
<evidence type="ECO:0000256" key="10">
    <source>
        <dbReference type="SAM" id="Phobius"/>
    </source>
</evidence>
<evidence type="ECO:0000313" key="14">
    <source>
        <dbReference type="Proteomes" id="UP000578697"/>
    </source>
</evidence>
<comment type="similarity">
    <text evidence="8">Belongs to the methyl-accepting chemotaxis (MCP) protein family.</text>
</comment>
<feature type="transmembrane region" description="Helical" evidence="10">
    <location>
        <begin position="291"/>
        <end position="311"/>
    </location>
</feature>
<protein>
    <submittedName>
        <fullName evidence="13">Methyl-accepting chemotaxis protein</fullName>
    </submittedName>
</protein>
<dbReference type="SMART" id="SM00304">
    <property type="entry name" value="HAMP"/>
    <property type="match status" value="1"/>
</dbReference>
<dbReference type="Proteomes" id="UP000578697">
    <property type="component" value="Unassembled WGS sequence"/>
</dbReference>
<dbReference type="Gene3D" id="6.10.340.10">
    <property type="match status" value="1"/>
</dbReference>
<dbReference type="SUPFAM" id="SSF103190">
    <property type="entry name" value="Sensory domain-like"/>
    <property type="match status" value="1"/>
</dbReference>
<evidence type="ECO:0000256" key="1">
    <source>
        <dbReference type="ARBA" id="ARBA00004651"/>
    </source>
</evidence>
<evidence type="ECO:0000259" key="12">
    <source>
        <dbReference type="PROSITE" id="PS50885"/>
    </source>
</evidence>
<reference evidence="13 14" key="1">
    <citation type="submission" date="2020-08" db="EMBL/GenBank/DDBJ databases">
        <title>Genomic Encyclopedia of Type Strains, Phase IV (KMG-IV): sequencing the most valuable type-strain genomes for metagenomic binning, comparative biology and taxonomic classification.</title>
        <authorList>
            <person name="Goeker M."/>
        </authorList>
    </citation>
    <scope>NUCLEOTIDE SEQUENCE [LARGE SCALE GENOMIC DNA]</scope>
    <source>
        <strain evidence="13 14">DSM 103679</strain>
    </source>
</reference>
<proteinExistence type="inferred from homology"/>
<dbReference type="PROSITE" id="PS50885">
    <property type="entry name" value="HAMP"/>
    <property type="match status" value="1"/>
</dbReference>
<dbReference type="SUPFAM" id="SSF58104">
    <property type="entry name" value="Methyl-accepting chemotaxis protein (MCP) signaling domain"/>
    <property type="match status" value="2"/>
</dbReference>
<evidence type="ECO:0000256" key="2">
    <source>
        <dbReference type="ARBA" id="ARBA00022475"/>
    </source>
</evidence>
<evidence type="ECO:0000256" key="6">
    <source>
        <dbReference type="ARBA" id="ARBA00023136"/>
    </source>
</evidence>
<dbReference type="GO" id="GO:0005886">
    <property type="term" value="C:plasma membrane"/>
    <property type="evidence" value="ECO:0007669"/>
    <property type="project" value="UniProtKB-SubCell"/>
</dbReference>
<evidence type="ECO:0000256" key="3">
    <source>
        <dbReference type="ARBA" id="ARBA00022500"/>
    </source>
</evidence>
<feature type="domain" description="Methyl-accepting transducer" evidence="11">
    <location>
        <begin position="409"/>
        <end position="631"/>
    </location>
</feature>
<dbReference type="Pfam" id="PF02743">
    <property type="entry name" value="dCache_1"/>
    <property type="match status" value="1"/>
</dbReference>
<keyword evidence="4 10" id="KW-0812">Transmembrane</keyword>
<dbReference type="InterPro" id="IPR003660">
    <property type="entry name" value="HAMP_dom"/>
</dbReference>
<dbReference type="Gene3D" id="1.10.287.950">
    <property type="entry name" value="Methyl-accepting chemotaxis protein"/>
    <property type="match status" value="1"/>
</dbReference>
<dbReference type="PANTHER" id="PTHR32089:SF112">
    <property type="entry name" value="LYSOZYME-LIKE PROTEIN-RELATED"/>
    <property type="match status" value="1"/>
</dbReference>
<dbReference type="GO" id="GO:0007165">
    <property type="term" value="P:signal transduction"/>
    <property type="evidence" value="ECO:0007669"/>
    <property type="project" value="UniProtKB-KW"/>
</dbReference>
<keyword evidence="3" id="KW-0145">Chemotaxis</keyword>
<evidence type="ECO:0000256" key="7">
    <source>
        <dbReference type="ARBA" id="ARBA00023224"/>
    </source>
</evidence>
<keyword evidence="14" id="KW-1185">Reference proteome</keyword>
<dbReference type="SMART" id="SM00283">
    <property type="entry name" value="MA"/>
    <property type="match status" value="1"/>
</dbReference>
<name>A0A840SI01_9SPIR</name>
<dbReference type="InterPro" id="IPR004089">
    <property type="entry name" value="MCPsignal_dom"/>
</dbReference>
<dbReference type="PANTHER" id="PTHR32089">
    <property type="entry name" value="METHYL-ACCEPTING CHEMOTAXIS PROTEIN MCPB"/>
    <property type="match status" value="1"/>
</dbReference>
<evidence type="ECO:0000256" key="5">
    <source>
        <dbReference type="ARBA" id="ARBA00022989"/>
    </source>
</evidence>
<dbReference type="AlphaFoldDB" id="A0A840SI01"/>
<dbReference type="EMBL" id="JACHFR010000003">
    <property type="protein sequence ID" value="MBB5219536.1"/>
    <property type="molecule type" value="Genomic_DNA"/>
</dbReference>
<evidence type="ECO:0000256" key="4">
    <source>
        <dbReference type="ARBA" id="ARBA00022692"/>
    </source>
</evidence>
<keyword evidence="7 9" id="KW-0807">Transducer</keyword>
<dbReference type="InterPro" id="IPR029151">
    <property type="entry name" value="Sensor-like_sf"/>
</dbReference>
<evidence type="ECO:0000259" key="11">
    <source>
        <dbReference type="PROSITE" id="PS50111"/>
    </source>
</evidence>
<organism evidence="13 14">
    <name type="scientific">Treponema rectale</name>
    <dbReference type="NCBI Taxonomy" id="744512"/>
    <lineage>
        <taxon>Bacteria</taxon>
        <taxon>Pseudomonadati</taxon>
        <taxon>Spirochaetota</taxon>
        <taxon>Spirochaetia</taxon>
        <taxon>Spirochaetales</taxon>
        <taxon>Treponemataceae</taxon>
        <taxon>Treponema</taxon>
    </lineage>
</organism>
<dbReference type="GO" id="GO:0006935">
    <property type="term" value="P:chemotaxis"/>
    <property type="evidence" value="ECO:0007669"/>
    <property type="project" value="UniProtKB-KW"/>
</dbReference>
<dbReference type="Gene3D" id="3.30.450.20">
    <property type="entry name" value="PAS domain"/>
    <property type="match status" value="1"/>
</dbReference>
<dbReference type="Pfam" id="PF00015">
    <property type="entry name" value="MCPsignal"/>
    <property type="match status" value="1"/>
</dbReference>
<dbReference type="PROSITE" id="PS50111">
    <property type="entry name" value="CHEMOTAXIS_TRANSDUC_2"/>
    <property type="match status" value="1"/>
</dbReference>
<dbReference type="Pfam" id="PF00672">
    <property type="entry name" value="HAMP"/>
    <property type="match status" value="1"/>
</dbReference>
<keyword evidence="2" id="KW-1003">Cell membrane</keyword>
<evidence type="ECO:0000256" key="9">
    <source>
        <dbReference type="PROSITE-ProRule" id="PRU00284"/>
    </source>
</evidence>
<dbReference type="CDD" id="cd06225">
    <property type="entry name" value="HAMP"/>
    <property type="match status" value="1"/>
</dbReference>
<comment type="caution">
    <text evidence="13">The sequence shown here is derived from an EMBL/GenBank/DDBJ whole genome shotgun (WGS) entry which is preliminary data.</text>
</comment>